<accession>A0A5B9Q9W1</accession>
<dbReference type="Gene3D" id="2.160.20.10">
    <property type="entry name" value="Single-stranded right-handed beta-helix, Pectin lyase-like"/>
    <property type="match status" value="1"/>
</dbReference>
<dbReference type="AlphaFoldDB" id="A0A5B9Q9W1"/>
<sequence precursor="true">MKFILCLCRVVSISALLSIGTTACAVAPLRIDLGMDTGRSDTATPGWVEWQVPNGTEASKTFEGIQVRLRPAGGGKAIEGQWYKAALATGATMATDGVAVQSNEGPASIELEIDGLKPGRHSLVTYHNTVSDSAAGSYSISINSNPAVEGVTPTSRVPVNEDAESAYLEFDTKLGQPVIVSVSADSGDRNHVIINGIEIDGSDPKHKARVPAPENGDSHADGDSGQLHLTWNPAASSKKHLVYVTSDEDADRAEKKIANAVEESELMLGSTTDSSFDLKVDPNASQLFYCWRVDSVDGAGKVTRGDVWKFRVRHLAFPGAEGYGRFAIGGRGGRVIKVTNLDDSGPGSLRAAVEAKGPRTVVFDVGGRIVLQDRLIIRDPYLTLAGQTAPGKGICISNYNLGLLGAHDCILRFLRVRPGDTSGKTLDGMGMASCDNSIVDHCSISWTQDEAFSSRGAKDITLQRTLISEALNVAGHKKYKEGTQHGYAASIGGDIGSFHHNLLAHCAGRNWSLAGGLDKATRHAGRLDIRNNVVYNWSHRTTDGGAREVNFVNNYYKPGASTKVFHVLMAEREAVPSFGPQKYYVDGNVMEGRFDASQKLSGVFERHGEPHENWIVEEPFFKSYVSTTTAEDAFEDVLADVGCNRPVLDDHDKRVIEETRSGTTTYEGSVTGYPGLPDSQEDVGGWEEYPETHRPADWDTDGDGMPKWWEKRQGLNPNSAPNDFSESNDDANGDGYTNIEEYHQWMATNGYSE</sequence>
<keyword evidence="2" id="KW-0325">Glycoprotein</keyword>
<dbReference type="InterPro" id="IPR052063">
    <property type="entry name" value="Polysaccharide_Lyase_1"/>
</dbReference>
<evidence type="ECO:0000256" key="1">
    <source>
        <dbReference type="ARBA" id="ARBA00022723"/>
    </source>
</evidence>
<keyword evidence="4" id="KW-0732">Signal</keyword>
<evidence type="ECO:0008006" key="7">
    <source>
        <dbReference type="Google" id="ProtNLM"/>
    </source>
</evidence>
<organism evidence="5 6">
    <name type="scientific">Bythopirellula goksoeyrii</name>
    <dbReference type="NCBI Taxonomy" id="1400387"/>
    <lineage>
        <taxon>Bacteria</taxon>
        <taxon>Pseudomonadati</taxon>
        <taxon>Planctomycetota</taxon>
        <taxon>Planctomycetia</taxon>
        <taxon>Pirellulales</taxon>
        <taxon>Lacipirellulaceae</taxon>
        <taxon>Bythopirellula</taxon>
    </lineage>
</organism>
<keyword evidence="6" id="KW-1185">Reference proteome</keyword>
<reference evidence="5 6" key="1">
    <citation type="submission" date="2019-08" db="EMBL/GenBank/DDBJ databases">
        <title>Deep-cultivation of Planctomycetes and their phenomic and genomic characterization uncovers novel biology.</title>
        <authorList>
            <person name="Wiegand S."/>
            <person name="Jogler M."/>
            <person name="Boedeker C."/>
            <person name="Pinto D."/>
            <person name="Vollmers J."/>
            <person name="Rivas-Marin E."/>
            <person name="Kohn T."/>
            <person name="Peeters S.H."/>
            <person name="Heuer A."/>
            <person name="Rast P."/>
            <person name="Oberbeckmann S."/>
            <person name="Bunk B."/>
            <person name="Jeske O."/>
            <person name="Meyerdierks A."/>
            <person name="Storesund J.E."/>
            <person name="Kallscheuer N."/>
            <person name="Luecker S."/>
            <person name="Lage O.M."/>
            <person name="Pohl T."/>
            <person name="Merkel B.J."/>
            <person name="Hornburger P."/>
            <person name="Mueller R.-W."/>
            <person name="Bruemmer F."/>
            <person name="Labrenz M."/>
            <person name="Spormann A.M."/>
            <person name="Op den Camp H."/>
            <person name="Overmann J."/>
            <person name="Amann R."/>
            <person name="Jetten M.S.M."/>
            <person name="Mascher T."/>
            <person name="Medema M.H."/>
            <person name="Devos D.P."/>
            <person name="Kaster A.-K."/>
            <person name="Ovreas L."/>
            <person name="Rohde M."/>
            <person name="Galperin M.Y."/>
            <person name="Jogler C."/>
        </authorList>
    </citation>
    <scope>NUCLEOTIDE SEQUENCE [LARGE SCALE GENOMIC DNA]</scope>
    <source>
        <strain evidence="5 6">Pr1d</strain>
    </source>
</reference>
<name>A0A5B9Q9W1_9BACT</name>
<dbReference type="InterPro" id="IPR012334">
    <property type="entry name" value="Pectin_lyas_fold"/>
</dbReference>
<dbReference type="SUPFAM" id="SSF51126">
    <property type="entry name" value="Pectin lyase-like"/>
    <property type="match status" value="1"/>
</dbReference>
<feature type="signal peptide" evidence="4">
    <location>
        <begin position="1"/>
        <end position="25"/>
    </location>
</feature>
<dbReference type="InterPro" id="IPR011050">
    <property type="entry name" value="Pectin_lyase_fold/virulence"/>
</dbReference>
<evidence type="ECO:0000256" key="2">
    <source>
        <dbReference type="ARBA" id="ARBA00023180"/>
    </source>
</evidence>
<proteinExistence type="predicted"/>
<dbReference type="PROSITE" id="PS51257">
    <property type="entry name" value="PROKAR_LIPOPROTEIN"/>
    <property type="match status" value="1"/>
</dbReference>
<feature type="chain" id="PRO_5023000654" description="Pectate lyase" evidence="4">
    <location>
        <begin position="26"/>
        <end position="753"/>
    </location>
</feature>
<feature type="compositionally biased region" description="Polar residues" evidence="3">
    <location>
        <begin position="715"/>
        <end position="725"/>
    </location>
</feature>
<keyword evidence="1" id="KW-0479">Metal-binding</keyword>
<dbReference type="GO" id="GO:0046872">
    <property type="term" value="F:metal ion binding"/>
    <property type="evidence" value="ECO:0007669"/>
    <property type="project" value="UniProtKB-KW"/>
</dbReference>
<gene>
    <name evidence="5" type="ORF">Pr1d_30730</name>
</gene>
<dbReference type="PANTHER" id="PTHR42970:SF1">
    <property type="entry name" value="PECTATE LYASE C-RELATED"/>
    <property type="match status" value="1"/>
</dbReference>
<dbReference type="Proteomes" id="UP000323917">
    <property type="component" value="Chromosome"/>
</dbReference>
<feature type="region of interest" description="Disordered" evidence="3">
    <location>
        <begin position="199"/>
        <end position="226"/>
    </location>
</feature>
<dbReference type="PANTHER" id="PTHR42970">
    <property type="entry name" value="PECTATE LYASE C-RELATED"/>
    <property type="match status" value="1"/>
</dbReference>
<evidence type="ECO:0000256" key="4">
    <source>
        <dbReference type="SAM" id="SignalP"/>
    </source>
</evidence>
<evidence type="ECO:0000256" key="3">
    <source>
        <dbReference type="SAM" id="MobiDB-lite"/>
    </source>
</evidence>
<protein>
    <recommendedName>
        <fullName evidence="7">Pectate lyase</fullName>
    </recommendedName>
</protein>
<feature type="region of interest" description="Disordered" evidence="3">
    <location>
        <begin position="691"/>
        <end position="736"/>
    </location>
</feature>
<dbReference type="EMBL" id="CP042913">
    <property type="protein sequence ID" value="QEG35767.1"/>
    <property type="molecule type" value="Genomic_DNA"/>
</dbReference>
<evidence type="ECO:0000313" key="6">
    <source>
        <dbReference type="Proteomes" id="UP000323917"/>
    </source>
</evidence>
<evidence type="ECO:0000313" key="5">
    <source>
        <dbReference type="EMBL" id="QEG35767.1"/>
    </source>
</evidence>
<dbReference type="KEGG" id="bgok:Pr1d_30730"/>